<dbReference type="InterPro" id="IPR003593">
    <property type="entry name" value="AAA+_ATPase"/>
</dbReference>
<dbReference type="InterPro" id="IPR027417">
    <property type="entry name" value="P-loop_NTPase"/>
</dbReference>
<dbReference type="GO" id="GO:0005524">
    <property type="term" value="F:ATP binding"/>
    <property type="evidence" value="ECO:0007669"/>
    <property type="project" value="UniProtKB-KW"/>
</dbReference>
<sequence length="512" mass="55584">MAHPVAVEMRGVTKRFGALVANDAVTLKIATQTIHAVIGENGAGKSTAMNVLYGLYQPDAGEIFLHGQSVRFASPRDAIAAGLGMVHQHFMLVPTLTVLENIVLGAEPRAGLMVDYTGARQTLLDLCERYKLRANPDALIGDLSVGEQQRVEILKTLYRGAEVLILDEPTAVLTPPEVEELFAVLRALRKQGKTIIIITHKLAEVLAISDRVTVMRDGRVVDEVETHQTSAEDLARLMVGREVLLRVEKTPAHPQDTLLEVSRLSLMKASGARALEDVSFNVRAGEIVGIAGVEGNGQSELVECLAGLLKPTSGDIRFSGKSIIGQSPRSIRALGVAHIPEDRHKRALLLDFDLSDNTILGDHYRPPAVRFGFLDRPTIDRRTDALLRDFDVRPPQRQALSRSLSGGNQQKLVVGREFELPPRLLLVSQPTRGVDIGAIEFIHRKLIALRDAGVGILLVSAELEEVLSLSDRLLVMYDGRIVGETDPATASQSELGLMMTGATKTSHAARGA</sequence>
<dbReference type="CDD" id="cd03216">
    <property type="entry name" value="ABC_Carb_Monos_I"/>
    <property type="match status" value="1"/>
</dbReference>
<reference evidence="4 5" key="1">
    <citation type="submission" date="2021-03" db="EMBL/GenBank/DDBJ databases">
        <title>Genomic and phenotypic characterization of Chloracidobacterium isolates provides evidence for multiple species.</title>
        <authorList>
            <person name="Saini M.K."/>
            <person name="Costas A.M.G."/>
            <person name="Tank M."/>
            <person name="Bryant D.A."/>
        </authorList>
    </citation>
    <scope>NUCLEOTIDE SEQUENCE [LARGE SCALE GENOMIC DNA]</scope>
    <source>
        <strain evidence="4 5">BV2-C</strain>
    </source>
</reference>
<organism evidence="4 5">
    <name type="scientific">Chloracidobacterium validum</name>
    <dbReference type="NCBI Taxonomy" id="2821543"/>
    <lineage>
        <taxon>Bacteria</taxon>
        <taxon>Pseudomonadati</taxon>
        <taxon>Acidobacteriota</taxon>
        <taxon>Terriglobia</taxon>
        <taxon>Terriglobales</taxon>
        <taxon>Acidobacteriaceae</taxon>
        <taxon>Chloracidobacterium</taxon>
    </lineage>
</organism>
<dbReference type="Proteomes" id="UP000676506">
    <property type="component" value="Chromosome 1"/>
</dbReference>
<accession>A0ABX8B9I2</accession>
<dbReference type="InterPro" id="IPR050107">
    <property type="entry name" value="ABC_carbohydrate_import_ATPase"/>
</dbReference>
<dbReference type="EMBL" id="CP072648">
    <property type="protein sequence ID" value="QUW02210.1"/>
    <property type="molecule type" value="Genomic_DNA"/>
</dbReference>
<evidence type="ECO:0000256" key="2">
    <source>
        <dbReference type="ARBA" id="ARBA00022840"/>
    </source>
</evidence>
<dbReference type="PROSITE" id="PS50893">
    <property type="entry name" value="ABC_TRANSPORTER_2"/>
    <property type="match status" value="2"/>
</dbReference>
<dbReference type="Gene3D" id="3.40.50.300">
    <property type="entry name" value="P-loop containing nucleotide triphosphate hydrolases"/>
    <property type="match status" value="2"/>
</dbReference>
<dbReference type="SMART" id="SM00382">
    <property type="entry name" value="AAA"/>
    <property type="match status" value="2"/>
</dbReference>
<proteinExistence type="predicted"/>
<dbReference type="PROSITE" id="PS00211">
    <property type="entry name" value="ABC_TRANSPORTER_1"/>
    <property type="match status" value="2"/>
</dbReference>
<dbReference type="InterPro" id="IPR003439">
    <property type="entry name" value="ABC_transporter-like_ATP-bd"/>
</dbReference>
<dbReference type="InterPro" id="IPR017871">
    <property type="entry name" value="ABC_transporter-like_CS"/>
</dbReference>
<feature type="domain" description="ABC transporter" evidence="3">
    <location>
        <begin position="259"/>
        <end position="503"/>
    </location>
</feature>
<dbReference type="RefSeq" id="WP_211428100.1">
    <property type="nucleotide sequence ID" value="NZ_CP072648.1"/>
</dbReference>
<dbReference type="PANTHER" id="PTHR43790">
    <property type="entry name" value="CARBOHYDRATE TRANSPORT ATP-BINDING PROTEIN MG119-RELATED"/>
    <property type="match status" value="1"/>
</dbReference>
<evidence type="ECO:0000313" key="4">
    <source>
        <dbReference type="EMBL" id="QUW02210.1"/>
    </source>
</evidence>
<evidence type="ECO:0000259" key="3">
    <source>
        <dbReference type="PROSITE" id="PS50893"/>
    </source>
</evidence>
<keyword evidence="5" id="KW-1185">Reference proteome</keyword>
<dbReference type="PANTHER" id="PTHR43790:SF4">
    <property type="entry name" value="GUANOSINE IMPORT ATP-BINDING PROTEIN NUPO"/>
    <property type="match status" value="1"/>
</dbReference>
<evidence type="ECO:0000256" key="1">
    <source>
        <dbReference type="ARBA" id="ARBA00022741"/>
    </source>
</evidence>
<keyword evidence="2 4" id="KW-0067">ATP-binding</keyword>
<dbReference type="SUPFAM" id="SSF52540">
    <property type="entry name" value="P-loop containing nucleoside triphosphate hydrolases"/>
    <property type="match status" value="2"/>
</dbReference>
<keyword evidence="1" id="KW-0547">Nucleotide-binding</keyword>
<feature type="domain" description="ABC transporter" evidence="3">
    <location>
        <begin position="7"/>
        <end position="242"/>
    </location>
</feature>
<evidence type="ECO:0000313" key="5">
    <source>
        <dbReference type="Proteomes" id="UP000676506"/>
    </source>
</evidence>
<gene>
    <name evidence="4" type="ORF">J8C06_07515</name>
</gene>
<dbReference type="Pfam" id="PF00005">
    <property type="entry name" value="ABC_tran"/>
    <property type="match status" value="2"/>
</dbReference>
<protein>
    <submittedName>
        <fullName evidence="4">ABC transporter ATP-binding protein</fullName>
    </submittedName>
</protein>
<dbReference type="CDD" id="cd03215">
    <property type="entry name" value="ABC_Carb_Monos_II"/>
    <property type="match status" value="1"/>
</dbReference>
<name>A0ABX8B9I2_9BACT</name>